<evidence type="ECO:0000256" key="2">
    <source>
        <dbReference type="ARBA" id="ARBA00022475"/>
    </source>
</evidence>
<comment type="caution">
    <text evidence="9">The sequence shown here is derived from an EMBL/GenBank/DDBJ whole genome shotgun (WGS) entry which is preliminary data.</text>
</comment>
<comment type="function">
    <text evidence="8">Gustatory receptor which mediates acceptance or avoidance behavior, depending on its substrates.</text>
</comment>
<feature type="transmembrane region" description="Helical" evidence="8">
    <location>
        <begin position="269"/>
        <end position="295"/>
    </location>
</feature>
<gene>
    <name evidence="9" type="ORF">Zmor_019959</name>
</gene>
<feature type="transmembrane region" description="Helical" evidence="8">
    <location>
        <begin position="78"/>
        <end position="99"/>
    </location>
</feature>
<feature type="transmembrane region" description="Helical" evidence="8">
    <location>
        <begin position="40"/>
        <end position="57"/>
    </location>
</feature>
<keyword evidence="2 8" id="KW-1003">Cell membrane</keyword>
<dbReference type="GO" id="GO:0050909">
    <property type="term" value="P:sensory perception of taste"/>
    <property type="evidence" value="ECO:0007669"/>
    <property type="project" value="InterPro"/>
</dbReference>
<keyword evidence="7 8" id="KW-0807">Transducer</keyword>
<comment type="caution">
    <text evidence="8">Lacks conserved residue(s) required for the propagation of feature annotation.</text>
</comment>
<dbReference type="PANTHER" id="PTHR21143">
    <property type="entry name" value="INVERTEBRATE GUSTATORY RECEPTOR"/>
    <property type="match status" value="1"/>
</dbReference>
<evidence type="ECO:0000256" key="6">
    <source>
        <dbReference type="ARBA" id="ARBA00023170"/>
    </source>
</evidence>
<accession>A0AA38I1U5</accession>
<evidence type="ECO:0000256" key="1">
    <source>
        <dbReference type="ARBA" id="ARBA00004651"/>
    </source>
</evidence>
<name>A0AA38I1U5_9CUCU</name>
<keyword evidence="6 8" id="KW-0675">Receptor</keyword>
<dbReference type="Proteomes" id="UP001168821">
    <property type="component" value="Unassembled WGS sequence"/>
</dbReference>
<keyword evidence="5 8" id="KW-0472">Membrane</keyword>
<dbReference type="GO" id="GO:0030424">
    <property type="term" value="C:axon"/>
    <property type="evidence" value="ECO:0007669"/>
    <property type="project" value="TreeGrafter"/>
</dbReference>
<evidence type="ECO:0000256" key="3">
    <source>
        <dbReference type="ARBA" id="ARBA00022692"/>
    </source>
</evidence>
<evidence type="ECO:0000313" key="9">
    <source>
        <dbReference type="EMBL" id="KAJ3648130.1"/>
    </source>
</evidence>
<reference evidence="9" key="1">
    <citation type="journal article" date="2023" name="G3 (Bethesda)">
        <title>Whole genome assemblies of Zophobas morio and Tenebrio molitor.</title>
        <authorList>
            <person name="Kaur S."/>
            <person name="Stinson S.A."/>
            <person name="diCenzo G.C."/>
        </authorList>
    </citation>
    <scope>NUCLEOTIDE SEQUENCE</scope>
    <source>
        <strain evidence="9">QUZm001</strain>
    </source>
</reference>
<dbReference type="EMBL" id="JALNTZ010000006">
    <property type="protein sequence ID" value="KAJ3648130.1"/>
    <property type="molecule type" value="Genomic_DNA"/>
</dbReference>
<dbReference type="GO" id="GO:0007635">
    <property type="term" value="P:chemosensory behavior"/>
    <property type="evidence" value="ECO:0007669"/>
    <property type="project" value="TreeGrafter"/>
</dbReference>
<evidence type="ECO:0000313" key="10">
    <source>
        <dbReference type="Proteomes" id="UP001168821"/>
    </source>
</evidence>
<dbReference type="AlphaFoldDB" id="A0AA38I1U5"/>
<dbReference type="PANTHER" id="PTHR21143:SF104">
    <property type="entry name" value="GUSTATORY RECEPTOR 8A-RELATED"/>
    <property type="match status" value="1"/>
</dbReference>
<comment type="similarity">
    <text evidence="8">Belongs to the insect chemoreceptor superfamily. Gustatory receptor (GR) family.</text>
</comment>
<evidence type="ECO:0000256" key="5">
    <source>
        <dbReference type="ARBA" id="ARBA00023136"/>
    </source>
</evidence>
<organism evidence="9 10">
    <name type="scientific">Zophobas morio</name>
    <dbReference type="NCBI Taxonomy" id="2755281"/>
    <lineage>
        <taxon>Eukaryota</taxon>
        <taxon>Metazoa</taxon>
        <taxon>Ecdysozoa</taxon>
        <taxon>Arthropoda</taxon>
        <taxon>Hexapoda</taxon>
        <taxon>Insecta</taxon>
        <taxon>Pterygota</taxon>
        <taxon>Neoptera</taxon>
        <taxon>Endopterygota</taxon>
        <taxon>Coleoptera</taxon>
        <taxon>Polyphaga</taxon>
        <taxon>Cucujiformia</taxon>
        <taxon>Tenebrionidae</taxon>
        <taxon>Zophobas</taxon>
    </lineage>
</organism>
<evidence type="ECO:0000256" key="4">
    <source>
        <dbReference type="ARBA" id="ARBA00022989"/>
    </source>
</evidence>
<dbReference type="GO" id="GO:0005886">
    <property type="term" value="C:plasma membrane"/>
    <property type="evidence" value="ECO:0007669"/>
    <property type="project" value="UniProtKB-SubCell"/>
</dbReference>
<feature type="transmembrane region" description="Helical" evidence="8">
    <location>
        <begin position="239"/>
        <end position="263"/>
    </location>
</feature>
<evidence type="ECO:0000256" key="7">
    <source>
        <dbReference type="ARBA" id="ARBA00023224"/>
    </source>
</evidence>
<dbReference type="GO" id="GO:0007165">
    <property type="term" value="P:signal transduction"/>
    <property type="evidence" value="ECO:0007669"/>
    <property type="project" value="UniProtKB-KW"/>
</dbReference>
<dbReference type="InterPro" id="IPR013604">
    <property type="entry name" value="7TM_chemorcpt"/>
</dbReference>
<dbReference type="Pfam" id="PF08395">
    <property type="entry name" value="7tm_7"/>
    <property type="match status" value="1"/>
</dbReference>
<protein>
    <recommendedName>
        <fullName evidence="8">Gustatory receptor</fullName>
    </recommendedName>
</protein>
<proteinExistence type="inferred from homology"/>
<keyword evidence="3 8" id="KW-0812">Transmembrane</keyword>
<keyword evidence="4 8" id="KW-1133">Transmembrane helix</keyword>
<sequence>MFTLSIKDINFIHPLLNYLRIFFITPWYDFHKNLTRGLQISKICGVALIVLKIYCVVYSANDDIVVNSMSKQLMTQKFIFLGVLCTLICLDVVTVIKSWDIENWKTLFTNLQTVDQKLQNVDDLEKSVWKNFYLTFSTKQVIFLLLVVYQVNILSSTTQLSPIKILFLTGSVEHFVEYLVSILLNCLVQVFHSRYKDLNARLVEIKKAHIAREMKNLVQSYRILSESVHIFNSLFGYQIILIMFHFGIEVVNGLNSIFISFVISDVQSYYGYLLLGSACVFIVMMHNLLIIIIPIHSTTQEGKRFVDLCAKLQEEVSEGSCEAKSLSKWATISQQYVPDFSAAGFFSINKTLIFTVVGNVATYFIITIQLNESEYSKMSKV</sequence>
<dbReference type="GO" id="GO:0030425">
    <property type="term" value="C:dendrite"/>
    <property type="evidence" value="ECO:0007669"/>
    <property type="project" value="TreeGrafter"/>
</dbReference>
<evidence type="ECO:0000256" key="8">
    <source>
        <dbReference type="RuleBase" id="RU363108"/>
    </source>
</evidence>
<dbReference type="GO" id="GO:0008049">
    <property type="term" value="P:male courtship behavior"/>
    <property type="evidence" value="ECO:0007669"/>
    <property type="project" value="TreeGrafter"/>
</dbReference>
<keyword evidence="10" id="KW-1185">Reference proteome</keyword>
<feature type="transmembrane region" description="Helical" evidence="8">
    <location>
        <begin position="132"/>
        <end position="154"/>
    </location>
</feature>
<comment type="subcellular location">
    <subcellularLocation>
        <location evidence="1 8">Cell membrane</location>
        <topology evidence="1 8">Multi-pass membrane protein</topology>
    </subcellularLocation>
</comment>
<feature type="transmembrane region" description="Helical" evidence="8">
    <location>
        <begin position="12"/>
        <end position="28"/>
    </location>
</feature>
<dbReference type="GO" id="GO:0043025">
    <property type="term" value="C:neuronal cell body"/>
    <property type="evidence" value="ECO:0007669"/>
    <property type="project" value="TreeGrafter"/>
</dbReference>